<dbReference type="PANTHER" id="PTHR33824:SF7">
    <property type="entry name" value="POLYKETIDE CYCLASE_DEHYDRASE AND LIPID TRANSPORT SUPERFAMILY PROTEIN"/>
    <property type="match status" value="1"/>
</dbReference>
<feature type="region of interest" description="Disordered" evidence="2">
    <location>
        <begin position="200"/>
        <end position="229"/>
    </location>
</feature>
<dbReference type="CDD" id="cd07817">
    <property type="entry name" value="SRPBCC_8"/>
    <property type="match status" value="1"/>
</dbReference>
<protein>
    <submittedName>
        <fullName evidence="4">Cyclase/dehydrase</fullName>
    </submittedName>
</protein>
<evidence type="ECO:0000256" key="2">
    <source>
        <dbReference type="SAM" id="MobiDB-lite"/>
    </source>
</evidence>
<accession>E8V2Y5</accession>
<dbReference type="EMBL" id="CP002467">
    <property type="protein sequence ID" value="ADV84682.1"/>
    <property type="molecule type" value="Genomic_DNA"/>
</dbReference>
<dbReference type="InterPro" id="IPR047137">
    <property type="entry name" value="ORF3"/>
</dbReference>
<dbReference type="Pfam" id="PF03364">
    <property type="entry name" value="Polyketide_cyc"/>
    <property type="match status" value="1"/>
</dbReference>
<dbReference type="eggNOG" id="COG5637">
    <property type="taxonomic scope" value="Bacteria"/>
</dbReference>
<dbReference type="InterPro" id="IPR023393">
    <property type="entry name" value="START-like_dom_sf"/>
</dbReference>
<dbReference type="KEGG" id="tsa:AciPR4_3933"/>
<dbReference type="STRING" id="401053.AciPR4_3933"/>
<evidence type="ECO:0000313" key="4">
    <source>
        <dbReference type="EMBL" id="ADV84682.1"/>
    </source>
</evidence>
<evidence type="ECO:0000313" key="5">
    <source>
        <dbReference type="Proteomes" id="UP000006844"/>
    </source>
</evidence>
<comment type="similarity">
    <text evidence="1">Belongs to the ribosome association toxin RatA family.</text>
</comment>
<feature type="domain" description="Coenzyme Q-binding protein COQ10 START" evidence="3">
    <location>
        <begin position="41"/>
        <end position="156"/>
    </location>
</feature>
<dbReference type="OrthoDB" id="9797595at2"/>
<name>E8V2Y5_TERSS</name>
<dbReference type="PANTHER" id="PTHR33824">
    <property type="entry name" value="POLYKETIDE CYCLASE/DEHYDRASE AND LIPID TRANSPORT SUPERFAMILY PROTEIN"/>
    <property type="match status" value="1"/>
</dbReference>
<keyword evidence="5" id="KW-1185">Reference proteome</keyword>
<evidence type="ECO:0000256" key="1">
    <source>
        <dbReference type="ARBA" id="ARBA00008918"/>
    </source>
</evidence>
<dbReference type="HOGENOM" id="CLU_1209321_0_0_0"/>
<gene>
    <name evidence="4" type="ordered locus">AciPR4_3933</name>
</gene>
<dbReference type="SUPFAM" id="SSF55961">
    <property type="entry name" value="Bet v1-like"/>
    <property type="match status" value="1"/>
</dbReference>
<dbReference type="Proteomes" id="UP000006844">
    <property type="component" value="Chromosome"/>
</dbReference>
<proteinExistence type="inferred from homology"/>
<organism evidence="4 5">
    <name type="scientific">Terriglobus saanensis (strain ATCC BAA-1853 / DSM 23119 / SP1PR4)</name>
    <dbReference type="NCBI Taxonomy" id="401053"/>
    <lineage>
        <taxon>Bacteria</taxon>
        <taxon>Pseudomonadati</taxon>
        <taxon>Acidobacteriota</taxon>
        <taxon>Terriglobia</taxon>
        <taxon>Terriglobales</taxon>
        <taxon>Acidobacteriaceae</taxon>
        <taxon>Terriglobus</taxon>
    </lineage>
</organism>
<dbReference type="RefSeq" id="WP_013570412.1">
    <property type="nucleotide sequence ID" value="NC_014963.1"/>
</dbReference>
<dbReference type="AlphaFoldDB" id="E8V2Y5"/>
<dbReference type="InterPro" id="IPR005031">
    <property type="entry name" value="COQ10_START"/>
</dbReference>
<reference evidence="4 5" key="1">
    <citation type="journal article" date="2012" name="Stand. Genomic Sci.">
        <title>Complete genome sequence of Terriglobus saanensis type strain SP1PR4(T), an Acidobacteria from tundra soil.</title>
        <authorList>
            <person name="Rawat S.R."/>
            <person name="Mannisto M.K."/>
            <person name="Starovoytov V."/>
            <person name="Goodwin L."/>
            <person name="Nolan M."/>
            <person name="Hauser L."/>
            <person name="Land M."/>
            <person name="Davenport K.W."/>
            <person name="Woyke T."/>
            <person name="Haggblom M.M."/>
        </authorList>
    </citation>
    <scope>NUCLEOTIDE SEQUENCE</scope>
    <source>
        <strain evidence="5">ATCC BAA-1853 / DSM 23119 / SP1PR4</strain>
    </source>
</reference>
<dbReference type="Gene3D" id="3.30.530.20">
    <property type="match status" value="1"/>
</dbReference>
<sequence>MSTTPAFDSSTVRFPLSGADYTPLPDEKKDGHVRAHAVQTVNADAMTLYNLWRNEMALPIWMEGVVSVTRTGDATSHWVMQAPGTEKQFEFDAEITEDIPGKKISSRVTSGPMKDTTDTVTFEPHPFGRGTIVTLISDFVVPGGVLGNVVAAIGSRSPEQITIENVRHLKQLVESGEIPRVTSQPAGPRGVIGKWKEFILGETNPTPPGTSEAEQPEDLPRKNLVGGAK</sequence>
<evidence type="ECO:0000259" key="3">
    <source>
        <dbReference type="Pfam" id="PF03364"/>
    </source>
</evidence>